<dbReference type="InterPro" id="IPR036025">
    <property type="entry name" value="RtcB-like_sf"/>
</dbReference>
<dbReference type="Gene3D" id="3.90.1860.10">
    <property type="entry name" value="tRNA-splicing ligase RtcB"/>
    <property type="match status" value="1"/>
</dbReference>
<keyword evidence="4 10" id="KW-0547">Nucleotide-binding</keyword>
<evidence type="ECO:0000256" key="8">
    <source>
        <dbReference type="ARBA" id="ARBA00047746"/>
    </source>
</evidence>
<dbReference type="GO" id="GO:0170057">
    <property type="term" value="F:RNA ligase (GTP) activity"/>
    <property type="evidence" value="ECO:0007669"/>
    <property type="project" value="UniProtKB-EC"/>
</dbReference>
<name>A0A643ESG1_9HYPH</name>
<evidence type="ECO:0000256" key="5">
    <source>
        <dbReference type="ARBA" id="ARBA00022800"/>
    </source>
</evidence>
<reference evidence="12" key="1">
    <citation type="submission" date="2019-09" db="EMBL/GenBank/DDBJ databases">
        <title>Draft genome sequences of 48 bacterial type strains from the CCUG.</title>
        <authorList>
            <person name="Tunovic T."/>
            <person name="Pineiro-Iglesias B."/>
            <person name="Unosson C."/>
            <person name="Inganas E."/>
            <person name="Ohlen M."/>
            <person name="Cardew S."/>
            <person name="Jensie-Markopoulos S."/>
            <person name="Salva-Serra F."/>
            <person name="Jaen-Luchoro D."/>
            <person name="Karlsson R."/>
            <person name="Svensson-Stadler L."/>
            <person name="Chun J."/>
            <person name="Moore E."/>
        </authorList>
    </citation>
    <scope>NUCLEOTIDE SEQUENCE</scope>
    <source>
        <strain evidence="12">CCUG 50899</strain>
    </source>
</reference>
<dbReference type="InterPro" id="IPR052915">
    <property type="entry name" value="RtcB-like"/>
</dbReference>
<protein>
    <recommendedName>
        <fullName evidence="1">3'-phosphate/5'-hydroxy nucleic acid ligase</fullName>
        <ecNumber evidence="1">6.5.1.8</ecNumber>
    </recommendedName>
</protein>
<gene>
    <name evidence="12" type="ORF">F7Q93_24275</name>
</gene>
<keyword evidence="2" id="KW-0436">Ligase</keyword>
<accession>A0A643ESG1</accession>
<comment type="catalytic activity">
    <reaction evidence="8">
        <text>a 3'-end 3'-phospho-ribonucleotide-RNA + a 5'-end dephospho-ribonucleoside-RNA + GTP = a ribonucleotidyl-ribonucleotide-RNA + GMP + diphosphate</text>
        <dbReference type="Rhea" id="RHEA:68076"/>
        <dbReference type="Rhea" id="RHEA-COMP:10463"/>
        <dbReference type="Rhea" id="RHEA-COMP:13936"/>
        <dbReference type="Rhea" id="RHEA-COMP:17355"/>
        <dbReference type="ChEBI" id="CHEBI:33019"/>
        <dbReference type="ChEBI" id="CHEBI:37565"/>
        <dbReference type="ChEBI" id="CHEBI:58115"/>
        <dbReference type="ChEBI" id="CHEBI:83062"/>
        <dbReference type="ChEBI" id="CHEBI:138284"/>
        <dbReference type="ChEBI" id="CHEBI:173118"/>
        <dbReference type="EC" id="6.5.1.8"/>
    </reaction>
</comment>
<evidence type="ECO:0000256" key="10">
    <source>
        <dbReference type="PIRSR" id="PIRSR601233-2"/>
    </source>
</evidence>
<evidence type="ECO:0000256" key="1">
    <source>
        <dbReference type="ARBA" id="ARBA00012726"/>
    </source>
</evidence>
<evidence type="ECO:0000256" key="4">
    <source>
        <dbReference type="ARBA" id="ARBA00022741"/>
    </source>
</evidence>
<dbReference type="PANTHER" id="PTHR43749:SF2">
    <property type="entry name" value="RNA-SPLICING LIGASE RTCB"/>
    <property type="match status" value="1"/>
</dbReference>
<organism evidence="12">
    <name type="scientific">Brucella pituitosa</name>
    <dbReference type="NCBI Taxonomy" id="571256"/>
    <lineage>
        <taxon>Bacteria</taxon>
        <taxon>Pseudomonadati</taxon>
        <taxon>Pseudomonadota</taxon>
        <taxon>Alphaproteobacteria</taxon>
        <taxon>Hyphomicrobiales</taxon>
        <taxon>Brucellaceae</taxon>
        <taxon>Brucella/Ochrobactrum group</taxon>
        <taxon>Brucella</taxon>
    </lineage>
</organism>
<comment type="caution">
    <text evidence="12">The sequence shown here is derived from an EMBL/GenBank/DDBJ whole genome shotgun (WGS) entry which is preliminary data.</text>
</comment>
<dbReference type="GO" id="GO:0042245">
    <property type="term" value="P:RNA repair"/>
    <property type="evidence" value="ECO:0007669"/>
    <property type="project" value="UniProtKB-KW"/>
</dbReference>
<keyword evidence="6 10" id="KW-0342">GTP-binding</keyword>
<evidence type="ECO:0000256" key="6">
    <source>
        <dbReference type="ARBA" id="ARBA00023134"/>
    </source>
</evidence>
<keyword evidence="5" id="KW-0692">RNA repair</keyword>
<sequence length="477" mass="51363">MIKTLSGQDLIDAGLLQGKWFRDALDAGNDVLRDGGSREAALAAAMAYQPAPKLPLKGVGDIDIHMNIRAENAAEQTNVENVSATMRELSRTPGIRAAAIMPDACPSGAIGTIPVGGVVASEAIHPGMHSADICCSMAISILPGVAPHELLDAVHAVTHFGPGGRARGAQLKPSDATLTAFEANPYLNQIACVAIEHFATQGDGNHFAYVGQMKSTGETALVTHHGSRAPGARLYDRGMKIANRFRELLSPETLKQNAWIPAESEEGEHYWEALQIVRQWTKENHFAIHDMAVSKLGAKIADRFWNEHNFVFRKSDGFFYHGKGATPAFDGWAHDATDLTIIPLNMAEPILIVRGSNAAHGLGFSPHGAGRNFSRTAHLRQLAAEYGADSRGLSPNNIADILAKETRGLDVRFFSGNADVSELPGAYKNAAQVKAQISEYGLAEIVDEVIPYGSIMAGDWQKNAPWRNKKKGSQKPE</sequence>
<feature type="binding site" evidence="10">
    <location>
        <begin position="367"/>
        <end position="370"/>
    </location>
    <ligand>
        <name>GMP</name>
        <dbReference type="ChEBI" id="CHEBI:58115"/>
    </ligand>
</feature>
<evidence type="ECO:0000313" key="12">
    <source>
        <dbReference type="EMBL" id="KAB0564620.1"/>
    </source>
</evidence>
<evidence type="ECO:0000256" key="11">
    <source>
        <dbReference type="PIRSR" id="PIRSR601233-3"/>
    </source>
</evidence>
<dbReference type="AlphaFoldDB" id="A0A643ESG1"/>
<feature type="active site" description="GMP-histidine intermediate" evidence="9">
    <location>
        <position position="367"/>
    </location>
</feature>
<feature type="binding site" evidence="11">
    <location>
        <position position="224"/>
    </location>
    <ligand>
        <name>Mn(2+)</name>
        <dbReference type="ChEBI" id="CHEBI:29035"/>
        <label>2</label>
    </ligand>
</feature>
<dbReference type="RefSeq" id="WP_128094607.1">
    <property type="nucleotide sequence ID" value="NZ_JBHEEN010000020.1"/>
</dbReference>
<comment type="cofactor">
    <cofactor evidence="11">
        <name>Mn(2+)</name>
        <dbReference type="ChEBI" id="CHEBI:29035"/>
    </cofactor>
    <text evidence="11">Binds 2 manganese ions per subunit.</text>
</comment>
<dbReference type="SUPFAM" id="SSF103365">
    <property type="entry name" value="Hypothetical protein PH1602"/>
    <property type="match status" value="1"/>
</dbReference>
<feature type="binding site" evidence="10">
    <location>
        <begin position="343"/>
        <end position="346"/>
    </location>
    <ligand>
        <name>GMP</name>
        <dbReference type="ChEBI" id="CHEBI:58115"/>
    </ligand>
</feature>
<evidence type="ECO:0000256" key="3">
    <source>
        <dbReference type="ARBA" id="ARBA00022723"/>
    </source>
</evidence>
<dbReference type="EC" id="6.5.1.8" evidence="1"/>
<keyword evidence="7 11" id="KW-0464">Manganese</keyword>
<dbReference type="InterPro" id="IPR001233">
    <property type="entry name" value="RtcB"/>
</dbReference>
<proteinExistence type="predicted"/>
<evidence type="ECO:0000256" key="2">
    <source>
        <dbReference type="ARBA" id="ARBA00022598"/>
    </source>
</evidence>
<keyword evidence="3 11" id="KW-0479">Metal-binding</keyword>
<dbReference type="EMBL" id="VZPE01000023">
    <property type="protein sequence ID" value="KAB0564620.1"/>
    <property type="molecule type" value="Genomic_DNA"/>
</dbReference>
<dbReference type="GO" id="GO:0003909">
    <property type="term" value="F:DNA ligase activity"/>
    <property type="evidence" value="ECO:0007669"/>
    <property type="project" value="TreeGrafter"/>
</dbReference>
<evidence type="ECO:0000256" key="7">
    <source>
        <dbReference type="ARBA" id="ARBA00023211"/>
    </source>
</evidence>
<dbReference type="GO" id="GO:0006281">
    <property type="term" value="P:DNA repair"/>
    <property type="evidence" value="ECO:0007669"/>
    <property type="project" value="TreeGrafter"/>
</dbReference>
<dbReference type="Pfam" id="PF01139">
    <property type="entry name" value="RtcB"/>
    <property type="match status" value="1"/>
</dbReference>
<dbReference type="GO" id="GO:0006396">
    <property type="term" value="P:RNA processing"/>
    <property type="evidence" value="ECO:0007669"/>
    <property type="project" value="InterPro"/>
</dbReference>
<dbReference type="GO" id="GO:0005525">
    <property type="term" value="F:GTP binding"/>
    <property type="evidence" value="ECO:0007669"/>
    <property type="project" value="UniProtKB-KW"/>
</dbReference>
<evidence type="ECO:0000256" key="9">
    <source>
        <dbReference type="PIRSR" id="PIRSR601233-1"/>
    </source>
</evidence>
<dbReference type="GO" id="GO:0030145">
    <property type="term" value="F:manganese ion binding"/>
    <property type="evidence" value="ECO:0007669"/>
    <property type="project" value="TreeGrafter"/>
</dbReference>
<dbReference type="PANTHER" id="PTHR43749">
    <property type="entry name" value="RNA-SPLICING LIGASE RTCB"/>
    <property type="match status" value="1"/>
</dbReference>